<evidence type="ECO:0000313" key="14">
    <source>
        <dbReference type="Proteomes" id="UP000009136"/>
    </source>
</evidence>
<evidence type="ECO:0000256" key="8">
    <source>
        <dbReference type="ARBA" id="ARBA00074493"/>
    </source>
</evidence>
<organism evidence="13 14">
    <name type="scientific">Bos taurus</name>
    <name type="common">Bovine</name>
    <dbReference type="NCBI Taxonomy" id="9913"/>
    <lineage>
        <taxon>Eukaryota</taxon>
        <taxon>Metazoa</taxon>
        <taxon>Chordata</taxon>
        <taxon>Craniata</taxon>
        <taxon>Vertebrata</taxon>
        <taxon>Euteleostomi</taxon>
        <taxon>Mammalia</taxon>
        <taxon>Eutheria</taxon>
        <taxon>Laurasiatheria</taxon>
        <taxon>Artiodactyla</taxon>
        <taxon>Ruminantia</taxon>
        <taxon>Pecora</taxon>
        <taxon>Bovidae</taxon>
        <taxon>Bovinae</taxon>
        <taxon>Bos</taxon>
    </lineage>
</organism>
<gene>
    <name evidence="13" type="primary">TXNL4A</name>
</gene>
<comment type="function">
    <text evidence="6">Plays a role in pre-mRNA splicing as component of the U5 snRNP and U4/U6-U5 tri-snRNP complexes that are involved in spliceosome assembly, and as component of the precatalytic spliceosome (spliceosome B complex).</text>
</comment>
<proteinExistence type="inferred from homology"/>
<dbReference type="InterPro" id="IPR004123">
    <property type="entry name" value="Dim1"/>
</dbReference>
<dbReference type="Ensembl" id="ENSBTAT00000068780.2">
    <property type="protein sequence ID" value="ENSBTAP00000073315.2"/>
    <property type="gene ID" value="ENSBTAG00000013587.8"/>
</dbReference>
<name>A0A3Q1MN55_BOVIN</name>
<sequence>SSHRLQDAHNTNSTHHQPPVSQSGVHAPARPGRAHALPGAHALRARARTLRSSRLVGARAQWPALTPSGRPTRPEGPLSGRARCGRGACAAGDGGKGSASDARVCDSRGPLPWDLGRGAEAFLWRNRGRNLVDAGLALPAAHRLPLGTCRLKMSYMLPHLHNGWQVDQAILSEEDRVVVIRFGHDWDPTCMKMDEVLYSIAEKVKNFAVIYLVDITEVPDFNKMYELYDPCTVMFFFRNKHIMIDLGTGNNNKINWAMEDKQEMIDIIETVYRGARKGRGLVVSPKDYSTKYRY</sequence>
<comment type="subunit">
    <text evidence="7">Component of the precatalytic spliceosome (spliceosome B complex). Component of the U5 snRNP complex. Component of the U4/U6-U5 tri-snRNP complex. The U4/U6-U5 tri-snRNP complex is a building block of the precatalytic spliceosome (spliceosome B complex). The U4/U6-U5 tri-snRNP complex is composed of the U4, U6 and U5 snRNAs and at least PRPF3, PRPF4, PRPF6, PRPF8, PRPF31, SNRNP200, TXNL4A, SNRNP40, SNRPB, SNRPD1, SNRPD2, SNRPD3, SNRPE, SNRPF, SNRPG, DDX23, CD2BP2, PPIH, SNU13, EFTUD2, SART1 and USP39, plus LSM2, LSM3, LSM4, LSM5, LSM6, LSM7 and LSM8. Directly interacts with CD2BP2. Interacts with HNRPF, HNRPH2, NEDD9 and PQBP1. Interacts with ERBB4.</text>
</comment>
<evidence type="ECO:0000256" key="7">
    <source>
        <dbReference type="ARBA" id="ARBA00065304"/>
    </source>
</evidence>
<evidence type="ECO:0000313" key="13">
    <source>
        <dbReference type="Ensembl" id="ENSBTAP00000073315.2"/>
    </source>
</evidence>
<evidence type="ECO:0000256" key="11">
    <source>
        <dbReference type="ARBA" id="ARBA00081873"/>
    </source>
</evidence>
<dbReference type="SUPFAM" id="SSF52833">
    <property type="entry name" value="Thioredoxin-like"/>
    <property type="match status" value="1"/>
</dbReference>
<comment type="subcellular location">
    <subcellularLocation>
        <location evidence="1">Nucleus</location>
    </subcellularLocation>
</comment>
<dbReference type="GO" id="GO:0046540">
    <property type="term" value="C:U4/U6 x U5 tri-snRNP complex"/>
    <property type="evidence" value="ECO:0007669"/>
    <property type="project" value="InterPro"/>
</dbReference>
<dbReference type="PANTHER" id="PTHR12052:SF5">
    <property type="entry name" value="THIOREDOXIN-LIKE PROTEIN 4A"/>
    <property type="match status" value="1"/>
</dbReference>
<reference evidence="13" key="3">
    <citation type="submission" date="2025-09" db="UniProtKB">
        <authorList>
            <consortium name="Ensembl"/>
        </authorList>
    </citation>
    <scope>IDENTIFICATION</scope>
    <source>
        <strain evidence="13">Hereford</strain>
    </source>
</reference>
<dbReference type="AlphaFoldDB" id="A0A3Q1MN55"/>
<keyword evidence="14" id="KW-1185">Reference proteome</keyword>
<feature type="compositionally biased region" description="Polar residues" evidence="12">
    <location>
        <begin position="8"/>
        <end position="24"/>
    </location>
</feature>
<evidence type="ECO:0000256" key="4">
    <source>
        <dbReference type="ARBA" id="ARBA00023187"/>
    </source>
</evidence>
<evidence type="ECO:0000256" key="5">
    <source>
        <dbReference type="ARBA" id="ARBA00023242"/>
    </source>
</evidence>
<evidence type="ECO:0000256" key="10">
    <source>
        <dbReference type="ARBA" id="ARBA00080167"/>
    </source>
</evidence>
<dbReference type="CDD" id="cd02954">
    <property type="entry name" value="DIM1"/>
    <property type="match status" value="1"/>
</dbReference>
<evidence type="ECO:0000256" key="2">
    <source>
        <dbReference type="ARBA" id="ARBA00008241"/>
    </source>
</evidence>
<dbReference type="InterPro" id="IPR036249">
    <property type="entry name" value="Thioredoxin-like_sf"/>
</dbReference>
<protein>
    <recommendedName>
        <fullName evidence="8">Thioredoxin-like protein 4A</fullName>
    </recommendedName>
    <alternativeName>
        <fullName evidence="11">DIM1 protein homolog</fullName>
    </alternativeName>
    <alternativeName>
        <fullName evidence="9">Spliceosomal U5 snRNP-specific 15 kDa protein</fullName>
    </alternativeName>
    <alternativeName>
        <fullName evidence="10">Thioredoxin-like U5 snRNP protein U5-15kD</fullName>
    </alternativeName>
</protein>
<accession>A0A3Q1MN55</accession>
<comment type="similarity">
    <text evidence="2">Belongs to the DIM1 family.</text>
</comment>
<dbReference type="STRING" id="9913.ENSBTAP00000018067"/>
<dbReference type="Gene3D" id="3.40.30.10">
    <property type="entry name" value="Glutaredoxin"/>
    <property type="match status" value="1"/>
</dbReference>
<dbReference type="GO" id="GO:0000398">
    <property type="term" value="P:mRNA splicing, via spliceosome"/>
    <property type="evidence" value="ECO:0007669"/>
    <property type="project" value="InterPro"/>
</dbReference>
<dbReference type="PANTHER" id="PTHR12052">
    <property type="entry name" value="THIOREDOXIN-LIKE PROTEN 4A, 4B"/>
    <property type="match status" value="1"/>
</dbReference>
<dbReference type="HOGENOM" id="CLU_117348_0_0_1"/>
<reference evidence="13" key="1">
    <citation type="submission" date="2018-03" db="EMBL/GenBank/DDBJ databases">
        <title>ARS-UCD1.2.</title>
        <authorList>
            <person name="Rosen B.D."/>
            <person name="Bickhart D.M."/>
            <person name="Koren S."/>
            <person name="Schnabel R.D."/>
            <person name="Hall R."/>
            <person name="Zimin A."/>
            <person name="Dreischer C."/>
            <person name="Schultheiss S."/>
            <person name="Schroeder S.G."/>
            <person name="Elsik C.G."/>
            <person name="Couldrey C."/>
            <person name="Liu G.E."/>
            <person name="Van Tassell C.P."/>
            <person name="Phillippy A.M."/>
            <person name="Smith T.P.L."/>
            <person name="Medrano J.F."/>
        </authorList>
    </citation>
    <scope>NUCLEOTIDE SEQUENCE [LARGE SCALE GENOMIC DNA]</scope>
    <source>
        <strain evidence="13">Hereford</strain>
    </source>
</reference>
<evidence type="ECO:0000256" key="6">
    <source>
        <dbReference type="ARBA" id="ARBA00058660"/>
    </source>
</evidence>
<keyword evidence="3" id="KW-0507">mRNA processing</keyword>
<reference evidence="13" key="2">
    <citation type="submission" date="2025-08" db="UniProtKB">
        <authorList>
            <consortium name="Ensembl"/>
        </authorList>
    </citation>
    <scope>IDENTIFICATION</scope>
    <source>
        <strain evidence="13">Hereford</strain>
    </source>
</reference>
<dbReference type="Pfam" id="PF02966">
    <property type="entry name" value="DIM1"/>
    <property type="match status" value="1"/>
</dbReference>
<dbReference type="SMART" id="SM01410">
    <property type="entry name" value="DIM1"/>
    <property type="match status" value="1"/>
</dbReference>
<evidence type="ECO:0000256" key="12">
    <source>
        <dbReference type="SAM" id="MobiDB-lite"/>
    </source>
</evidence>
<evidence type="ECO:0000256" key="9">
    <source>
        <dbReference type="ARBA" id="ARBA00078681"/>
    </source>
</evidence>
<keyword evidence="4" id="KW-0508">mRNA splicing</keyword>
<keyword evidence="5" id="KW-0539">Nucleus</keyword>
<feature type="region of interest" description="Disordered" evidence="12">
    <location>
        <begin position="1"/>
        <end position="34"/>
    </location>
</feature>
<evidence type="ECO:0000256" key="1">
    <source>
        <dbReference type="ARBA" id="ARBA00004123"/>
    </source>
</evidence>
<evidence type="ECO:0000256" key="3">
    <source>
        <dbReference type="ARBA" id="ARBA00022664"/>
    </source>
</evidence>
<dbReference type="FunFam" id="3.40.30.10:FF:000004">
    <property type="entry name" value="Spliceosomal protein DIB1"/>
    <property type="match status" value="1"/>
</dbReference>
<dbReference type="GeneTree" id="ENSGT00390000010779"/>
<dbReference type="Proteomes" id="UP000009136">
    <property type="component" value="Chromosome 24"/>
</dbReference>